<keyword evidence="3" id="KW-1185">Reference proteome</keyword>
<name>A0ABN9Q928_9DINO</name>
<evidence type="ECO:0000256" key="1">
    <source>
        <dbReference type="SAM" id="MobiDB-lite"/>
    </source>
</evidence>
<protein>
    <submittedName>
        <fullName evidence="2">Uncharacterized protein</fullName>
    </submittedName>
</protein>
<feature type="compositionally biased region" description="Low complexity" evidence="1">
    <location>
        <begin position="34"/>
        <end position="44"/>
    </location>
</feature>
<feature type="region of interest" description="Disordered" evidence="1">
    <location>
        <begin position="83"/>
        <end position="103"/>
    </location>
</feature>
<evidence type="ECO:0000313" key="3">
    <source>
        <dbReference type="Proteomes" id="UP001189429"/>
    </source>
</evidence>
<comment type="caution">
    <text evidence="2">The sequence shown here is derived from an EMBL/GenBank/DDBJ whole genome shotgun (WGS) entry which is preliminary data.</text>
</comment>
<feature type="region of interest" description="Disordered" evidence="1">
    <location>
        <begin position="20"/>
        <end position="44"/>
    </location>
</feature>
<organism evidence="2 3">
    <name type="scientific">Prorocentrum cordatum</name>
    <dbReference type="NCBI Taxonomy" id="2364126"/>
    <lineage>
        <taxon>Eukaryota</taxon>
        <taxon>Sar</taxon>
        <taxon>Alveolata</taxon>
        <taxon>Dinophyceae</taxon>
        <taxon>Prorocentrales</taxon>
        <taxon>Prorocentraceae</taxon>
        <taxon>Prorocentrum</taxon>
    </lineage>
</organism>
<sequence>MGGREARAGSGMTGSFALEAADAGFGPGSSHPLAPAQDAGAAAPAVASGAASVAGVPAAAVQVAGGPPPLLDSGPFQFQVPNIEAHGGAIGPPGRPLTPLMQAGHPSSPVCHIAVHML</sequence>
<proteinExistence type="predicted"/>
<reference evidence="2" key="1">
    <citation type="submission" date="2023-10" db="EMBL/GenBank/DDBJ databases">
        <authorList>
            <person name="Chen Y."/>
            <person name="Shah S."/>
            <person name="Dougan E. K."/>
            <person name="Thang M."/>
            <person name="Chan C."/>
        </authorList>
    </citation>
    <scope>NUCLEOTIDE SEQUENCE [LARGE SCALE GENOMIC DNA]</scope>
</reference>
<accession>A0ABN9Q928</accession>
<evidence type="ECO:0000313" key="2">
    <source>
        <dbReference type="EMBL" id="CAK0802327.1"/>
    </source>
</evidence>
<dbReference type="EMBL" id="CAUYUJ010002780">
    <property type="protein sequence ID" value="CAK0802327.1"/>
    <property type="molecule type" value="Genomic_DNA"/>
</dbReference>
<gene>
    <name evidence="2" type="ORF">PCOR1329_LOCUS9880</name>
</gene>
<dbReference type="Proteomes" id="UP001189429">
    <property type="component" value="Unassembled WGS sequence"/>
</dbReference>